<organism evidence="2 3">
    <name type="scientific">Cyanidiococcus yangmingshanensis</name>
    <dbReference type="NCBI Taxonomy" id="2690220"/>
    <lineage>
        <taxon>Eukaryota</taxon>
        <taxon>Rhodophyta</taxon>
        <taxon>Bangiophyceae</taxon>
        <taxon>Cyanidiales</taxon>
        <taxon>Cyanidiaceae</taxon>
        <taxon>Cyanidiococcus</taxon>
    </lineage>
</organism>
<evidence type="ECO:0000313" key="2">
    <source>
        <dbReference type="EMBL" id="KAF6002022.1"/>
    </source>
</evidence>
<protein>
    <submittedName>
        <fullName evidence="2">Ribosomal L1 domain-containing protein 1</fullName>
    </submittedName>
</protein>
<feature type="compositionally biased region" description="Basic residues" evidence="1">
    <location>
        <begin position="326"/>
        <end position="337"/>
    </location>
</feature>
<dbReference type="Gene3D" id="3.40.50.790">
    <property type="match status" value="1"/>
</dbReference>
<dbReference type="Proteomes" id="UP000530660">
    <property type="component" value="Unassembled WGS sequence"/>
</dbReference>
<dbReference type="Pfam" id="PF00687">
    <property type="entry name" value="Ribosomal_L1"/>
    <property type="match status" value="1"/>
</dbReference>
<gene>
    <name evidence="2" type="primary">RSL1D1</name>
    <name evidence="2" type="ORF">F1559_003428</name>
</gene>
<dbReference type="InterPro" id="IPR023674">
    <property type="entry name" value="Ribosomal_uL1-like"/>
</dbReference>
<reference evidence="2 3" key="1">
    <citation type="journal article" date="2020" name="J. Phycol.">
        <title>Comparative genome analysis reveals Cyanidiococcus gen. nov., a new extremophilic red algal genus sister to Cyanidioschyzon (Cyanidioschyzonaceae, Rhodophyta).</title>
        <authorList>
            <person name="Liu S.-L."/>
            <person name="Chiang Y.-R."/>
            <person name="Yoon H.S."/>
            <person name="Fu H.-Y."/>
        </authorList>
    </citation>
    <scope>NUCLEOTIDE SEQUENCE [LARGE SCALE GENOMIC DNA]</scope>
    <source>
        <strain evidence="2 3">THAL066</strain>
    </source>
</reference>
<name>A0A7J7IFZ2_9RHOD</name>
<evidence type="ECO:0000256" key="1">
    <source>
        <dbReference type="SAM" id="MobiDB-lite"/>
    </source>
</evidence>
<dbReference type="SUPFAM" id="SSF56808">
    <property type="entry name" value="Ribosomal protein L1"/>
    <property type="match status" value="1"/>
</dbReference>
<proteinExistence type="predicted"/>
<dbReference type="EMBL" id="VWRR01000012">
    <property type="protein sequence ID" value="KAF6002022.1"/>
    <property type="molecule type" value="Genomic_DNA"/>
</dbReference>
<sequence length="351" mass="39640">MEQTDSLPERRASVSTSVEVEKSSIIEHAIAALLERSRSARRRLGEQNPLIASFESDVAAADATEWVFLIITLQSMPNKLPRRPRLIPLPHSLYRPGTTDEAGQRDDARCEYHMPRSPPPAEWRERIKRLSITQVLSVRQLRRDYGRFEQRRELVASHSLFLADTRVWPMLPDLLGKEFFRRKKYPLPVNLTGLENAVPVVGERVVRACERILDSTVWHGGLSGTCCALRVGHLAMDPAALKANVLQVLHALPSLVPGGVRHGILSIYIKTQELVPIPVYVAERVSRAMSSSVPIGSKFGMWSPERRRRKGKLVSVPDGHATPLERKRRRRQGKRGKTNTGHRNETRVIPL</sequence>
<dbReference type="InterPro" id="IPR016095">
    <property type="entry name" value="Ribosomal_uL1_3-a/b-sand"/>
</dbReference>
<comment type="caution">
    <text evidence="2">The sequence shown here is derived from an EMBL/GenBank/DDBJ whole genome shotgun (WGS) entry which is preliminary data.</text>
</comment>
<feature type="region of interest" description="Disordered" evidence="1">
    <location>
        <begin position="308"/>
        <end position="351"/>
    </location>
</feature>
<accession>A0A7J7IFZ2</accession>
<dbReference type="OrthoDB" id="10251727at2759"/>
<keyword evidence="3" id="KW-1185">Reference proteome</keyword>
<feature type="compositionally biased region" description="Basic and acidic residues" evidence="1">
    <location>
        <begin position="342"/>
        <end position="351"/>
    </location>
</feature>
<evidence type="ECO:0000313" key="3">
    <source>
        <dbReference type="Proteomes" id="UP000530660"/>
    </source>
</evidence>
<dbReference type="InterPro" id="IPR028364">
    <property type="entry name" value="Ribosomal_uL1/biogenesis"/>
</dbReference>
<dbReference type="AlphaFoldDB" id="A0A7J7IFZ2"/>
<dbReference type="CDD" id="cd00403">
    <property type="entry name" value="Ribosomal_L1"/>
    <property type="match status" value="1"/>
</dbReference>